<feature type="domain" description="L,D-TPase catalytic" evidence="9">
    <location>
        <begin position="163"/>
        <end position="355"/>
    </location>
</feature>
<dbReference type="InterPro" id="IPR002477">
    <property type="entry name" value="Peptidoglycan-bd-like"/>
</dbReference>
<evidence type="ECO:0000313" key="11">
    <source>
        <dbReference type="Proteomes" id="UP000254794"/>
    </source>
</evidence>
<keyword evidence="8" id="KW-1133">Transmembrane helix</keyword>
<feature type="active site" description="Nucleophile" evidence="7">
    <location>
        <position position="315"/>
    </location>
</feature>
<dbReference type="PANTHER" id="PTHR41533:SF2">
    <property type="entry name" value="BLR7131 PROTEIN"/>
    <property type="match status" value="1"/>
</dbReference>
<evidence type="ECO:0000256" key="3">
    <source>
        <dbReference type="ARBA" id="ARBA00022679"/>
    </source>
</evidence>
<reference evidence="10 11" key="1">
    <citation type="submission" date="2018-06" db="EMBL/GenBank/DDBJ databases">
        <authorList>
            <consortium name="Pathogen Informatics"/>
            <person name="Doyle S."/>
        </authorList>
    </citation>
    <scope>NUCLEOTIDE SEQUENCE [LARGE SCALE GENOMIC DNA]</scope>
    <source>
        <strain evidence="10 11">NCTC13316</strain>
    </source>
</reference>
<evidence type="ECO:0000256" key="2">
    <source>
        <dbReference type="ARBA" id="ARBA00005992"/>
    </source>
</evidence>
<dbReference type="InterPro" id="IPR036366">
    <property type="entry name" value="PGBDSf"/>
</dbReference>
<dbReference type="SUPFAM" id="SSF141523">
    <property type="entry name" value="L,D-transpeptidase catalytic domain-like"/>
    <property type="match status" value="1"/>
</dbReference>
<evidence type="ECO:0000256" key="1">
    <source>
        <dbReference type="ARBA" id="ARBA00004752"/>
    </source>
</evidence>
<evidence type="ECO:0000256" key="8">
    <source>
        <dbReference type="SAM" id="Phobius"/>
    </source>
</evidence>
<dbReference type="InterPro" id="IPR036365">
    <property type="entry name" value="PGBD-like_sf"/>
</dbReference>
<dbReference type="InterPro" id="IPR038063">
    <property type="entry name" value="Transpep_catalytic_dom"/>
</dbReference>
<evidence type="ECO:0000256" key="4">
    <source>
        <dbReference type="ARBA" id="ARBA00022960"/>
    </source>
</evidence>
<keyword evidence="5 7" id="KW-0573">Peptidoglycan synthesis</keyword>
<evidence type="ECO:0000256" key="5">
    <source>
        <dbReference type="ARBA" id="ARBA00022984"/>
    </source>
</evidence>
<dbReference type="PANTHER" id="PTHR41533">
    <property type="entry name" value="L,D-TRANSPEPTIDASE HI_1667-RELATED"/>
    <property type="match status" value="1"/>
</dbReference>
<comment type="pathway">
    <text evidence="1 7">Cell wall biogenesis; peptidoglycan biosynthesis.</text>
</comment>
<dbReference type="OrthoDB" id="9778545at2"/>
<evidence type="ECO:0000256" key="6">
    <source>
        <dbReference type="ARBA" id="ARBA00023316"/>
    </source>
</evidence>
<dbReference type="GO" id="GO:0016740">
    <property type="term" value="F:transferase activity"/>
    <property type="evidence" value="ECO:0007669"/>
    <property type="project" value="UniProtKB-KW"/>
</dbReference>
<dbReference type="PROSITE" id="PS52029">
    <property type="entry name" value="LD_TPASE"/>
    <property type="match status" value="1"/>
</dbReference>
<proteinExistence type="inferred from homology"/>
<evidence type="ECO:0000259" key="9">
    <source>
        <dbReference type="PROSITE" id="PS52029"/>
    </source>
</evidence>
<dbReference type="Proteomes" id="UP000254794">
    <property type="component" value="Unassembled WGS sequence"/>
</dbReference>
<dbReference type="GO" id="GO:0004180">
    <property type="term" value="F:carboxypeptidase activity"/>
    <property type="evidence" value="ECO:0007669"/>
    <property type="project" value="UniProtKB-ARBA"/>
</dbReference>
<dbReference type="RefSeq" id="WP_115330688.1">
    <property type="nucleotide sequence ID" value="NZ_CAAAHP010000001.1"/>
</dbReference>
<evidence type="ECO:0000256" key="7">
    <source>
        <dbReference type="PROSITE-ProRule" id="PRU01373"/>
    </source>
</evidence>
<dbReference type="InterPro" id="IPR052905">
    <property type="entry name" value="LD-transpeptidase_YkuD-like"/>
</dbReference>
<protein>
    <submittedName>
        <fullName evidence="10">Murein L,D-transpeptidase</fullName>
    </submittedName>
</protein>
<name>A0A378JIP4_9GAMM</name>
<gene>
    <name evidence="10" type="ORF">NCTC13316_01113</name>
</gene>
<feature type="active site" description="Proton donor/acceptor" evidence="7">
    <location>
        <position position="296"/>
    </location>
</feature>
<dbReference type="Gene3D" id="2.40.440.10">
    <property type="entry name" value="L,D-transpeptidase catalytic domain-like"/>
    <property type="match status" value="1"/>
</dbReference>
<dbReference type="CDD" id="cd16913">
    <property type="entry name" value="YkuD_like"/>
    <property type="match status" value="1"/>
</dbReference>
<dbReference type="SUPFAM" id="SSF47090">
    <property type="entry name" value="PGBD-like"/>
    <property type="match status" value="1"/>
</dbReference>
<keyword evidence="6 7" id="KW-0961">Cell wall biogenesis/degradation</keyword>
<dbReference type="GO" id="GO:0009252">
    <property type="term" value="P:peptidoglycan biosynthetic process"/>
    <property type="evidence" value="ECO:0007669"/>
    <property type="project" value="UniProtKB-UniPathway"/>
</dbReference>
<dbReference type="Pfam" id="PF03734">
    <property type="entry name" value="YkuD"/>
    <property type="match status" value="1"/>
</dbReference>
<dbReference type="UniPathway" id="UPA00219"/>
<keyword evidence="8" id="KW-0472">Membrane</keyword>
<accession>A0A378JIP4</accession>
<keyword evidence="4 7" id="KW-0133">Cell shape</keyword>
<keyword evidence="3" id="KW-0808">Transferase</keyword>
<keyword evidence="8" id="KW-0812">Transmembrane</keyword>
<dbReference type="Gene3D" id="1.10.101.10">
    <property type="entry name" value="PGBD-like superfamily/PGBD"/>
    <property type="match status" value="1"/>
</dbReference>
<organism evidence="10 11">
    <name type="scientific">Legionella busanensis</name>
    <dbReference type="NCBI Taxonomy" id="190655"/>
    <lineage>
        <taxon>Bacteria</taxon>
        <taxon>Pseudomonadati</taxon>
        <taxon>Pseudomonadota</taxon>
        <taxon>Gammaproteobacteria</taxon>
        <taxon>Legionellales</taxon>
        <taxon>Legionellaceae</taxon>
        <taxon>Legionella</taxon>
    </lineage>
</organism>
<sequence>MNLLQSNKKVIVSFLIFVGVMIGLLYTKYYSFKQTGYISFFEKDKKLKQAIAIYQKAAAEPWERLQPKQLLQLGVTDKSVTLLRKRLQLIGDLSNSTNVNNSNFDHELKEAVSLFQQRHGLAANGIVDKPTLAALNVPPKTRLKQLQANINRWEDFAKKQKGHYLWINIPAFQAQLVEQNKITLKESIIVGKPSHPTPEMATEITDVMLNPYWIVPSSLAKKNIIPKTIQDANYLKNQNIRIFDATNKKELSSQELDNLQLDRNPDNYFFRQEPGPKNPLGQIKYKITNSQSIFLHDTNAVDLFKNHNRALSSGCIRLQNPFNLFTKIVQNDPSIHKISSNINKILESGEPVNIKLNKPLPVLITYLTVWVDEKGNLNFRDDIYKQDIG</sequence>
<evidence type="ECO:0000313" key="10">
    <source>
        <dbReference type="EMBL" id="STX51024.1"/>
    </source>
</evidence>
<comment type="similarity">
    <text evidence="2">Belongs to the YkuD family.</text>
</comment>
<dbReference type="GO" id="GO:0071555">
    <property type="term" value="P:cell wall organization"/>
    <property type="evidence" value="ECO:0007669"/>
    <property type="project" value="UniProtKB-UniRule"/>
</dbReference>
<keyword evidence="11" id="KW-1185">Reference proteome</keyword>
<dbReference type="InterPro" id="IPR005490">
    <property type="entry name" value="LD_TPept_cat_dom"/>
</dbReference>
<dbReference type="EMBL" id="UGOD01000001">
    <property type="protein sequence ID" value="STX51024.1"/>
    <property type="molecule type" value="Genomic_DNA"/>
</dbReference>
<dbReference type="AlphaFoldDB" id="A0A378JIP4"/>
<dbReference type="GO" id="GO:0008360">
    <property type="term" value="P:regulation of cell shape"/>
    <property type="evidence" value="ECO:0007669"/>
    <property type="project" value="UniProtKB-UniRule"/>
</dbReference>
<dbReference type="Pfam" id="PF01471">
    <property type="entry name" value="PG_binding_1"/>
    <property type="match status" value="1"/>
</dbReference>
<feature type="transmembrane region" description="Helical" evidence="8">
    <location>
        <begin position="12"/>
        <end position="32"/>
    </location>
</feature>